<organism evidence="1 2">
    <name type="scientific">Rosistilla oblonga</name>
    <dbReference type="NCBI Taxonomy" id="2527990"/>
    <lineage>
        <taxon>Bacteria</taxon>
        <taxon>Pseudomonadati</taxon>
        <taxon>Planctomycetota</taxon>
        <taxon>Planctomycetia</taxon>
        <taxon>Pirellulales</taxon>
        <taxon>Pirellulaceae</taxon>
        <taxon>Rosistilla</taxon>
    </lineage>
</organism>
<name>A0A518IX16_9BACT</name>
<dbReference type="Proteomes" id="UP000316770">
    <property type="component" value="Chromosome"/>
</dbReference>
<sequence>MPDDETAGASSRMQDPGCVTVATAHTASFKRWNGKANGRWGFGLLRIANDLKQTSKPLECVALFATSGKRCGVGLSNGQSTIEGGLWGALPQQVLACRGSFSFQSSMLNACLAFAF</sequence>
<gene>
    <name evidence="1" type="ORF">Mal33_36280</name>
</gene>
<keyword evidence="2" id="KW-1185">Reference proteome</keyword>
<evidence type="ECO:0000313" key="1">
    <source>
        <dbReference type="EMBL" id="QDV57615.1"/>
    </source>
</evidence>
<proteinExistence type="predicted"/>
<dbReference type="AlphaFoldDB" id="A0A518IX16"/>
<evidence type="ECO:0000313" key="2">
    <source>
        <dbReference type="Proteomes" id="UP000316770"/>
    </source>
</evidence>
<protein>
    <submittedName>
        <fullName evidence="1">Uncharacterized protein</fullName>
    </submittedName>
</protein>
<reference evidence="1 2" key="1">
    <citation type="submission" date="2019-02" db="EMBL/GenBank/DDBJ databases">
        <title>Deep-cultivation of Planctomycetes and their phenomic and genomic characterization uncovers novel biology.</title>
        <authorList>
            <person name="Wiegand S."/>
            <person name="Jogler M."/>
            <person name="Boedeker C."/>
            <person name="Pinto D."/>
            <person name="Vollmers J."/>
            <person name="Rivas-Marin E."/>
            <person name="Kohn T."/>
            <person name="Peeters S.H."/>
            <person name="Heuer A."/>
            <person name="Rast P."/>
            <person name="Oberbeckmann S."/>
            <person name="Bunk B."/>
            <person name="Jeske O."/>
            <person name="Meyerdierks A."/>
            <person name="Storesund J.E."/>
            <person name="Kallscheuer N."/>
            <person name="Luecker S."/>
            <person name="Lage O.M."/>
            <person name="Pohl T."/>
            <person name="Merkel B.J."/>
            <person name="Hornburger P."/>
            <person name="Mueller R.-W."/>
            <person name="Bruemmer F."/>
            <person name="Labrenz M."/>
            <person name="Spormann A.M."/>
            <person name="Op den Camp H."/>
            <person name="Overmann J."/>
            <person name="Amann R."/>
            <person name="Jetten M.S.M."/>
            <person name="Mascher T."/>
            <person name="Medema M.H."/>
            <person name="Devos D.P."/>
            <person name="Kaster A.-K."/>
            <person name="Ovreas L."/>
            <person name="Rohde M."/>
            <person name="Galperin M.Y."/>
            <person name="Jogler C."/>
        </authorList>
    </citation>
    <scope>NUCLEOTIDE SEQUENCE [LARGE SCALE GENOMIC DNA]</scope>
    <source>
        <strain evidence="1 2">Mal33</strain>
    </source>
</reference>
<accession>A0A518IX16</accession>
<dbReference type="EMBL" id="CP036318">
    <property type="protein sequence ID" value="QDV57615.1"/>
    <property type="molecule type" value="Genomic_DNA"/>
</dbReference>